<dbReference type="AlphaFoldDB" id="A0A9K3LJT3"/>
<keyword evidence="1" id="KW-1133">Transmembrane helix</keyword>
<keyword evidence="1" id="KW-0812">Transmembrane</keyword>
<protein>
    <submittedName>
        <fullName evidence="2">Uncharacterized protein</fullName>
    </submittedName>
</protein>
<keyword evidence="3" id="KW-1185">Reference proteome</keyword>
<sequence>MSHFAGETDLLVSFGNGRSELMASQHPINRPIQNPNIFQLSIILTGIIGAVFVLSVQHPILASLMQYITAQVVTSVAPVSRKSESTDEESIRDIANKALQALNENIITVPKNECKVTVLITRHCNDYGVYAMNDGESGDKHCSFVGYERTEYFAMKFESHTAQSQEDINRRWPMPSALYALLPVQGTQNGGINYRQIEMLLPLAKRTHVPIQVVATADQVGTSIHEKLQRNGNICGQVMVVAWKHRFIPDVAAALGCGPDQGCYKSYPDEEFDQVWQLRFIYEPPAPKDEVLRLLDEDSFLLQDDYGILAQQKKWQEDLLDLEGNRDSRYQHPSANTGWTVYGGRTNQEFDPLQSEYHKDTI</sequence>
<dbReference type="OrthoDB" id="41854at2759"/>
<dbReference type="EMBL" id="JAGRRH010000010">
    <property type="protein sequence ID" value="KAG7363144.1"/>
    <property type="molecule type" value="Genomic_DNA"/>
</dbReference>
<feature type="transmembrane region" description="Helical" evidence="1">
    <location>
        <begin position="37"/>
        <end position="56"/>
    </location>
</feature>
<gene>
    <name evidence="2" type="ORF">IV203_026504</name>
</gene>
<evidence type="ECO:0000313" key="3">
    <source>
        <dbReference type="Proteomes" id="UP000693970"/>
    </source>
</evidence>
<accession>A0A9K3LJT3</accession>
<comment type="caution">
    <text evidence="2">The sequence shown here is derived from an EMBL/GenBank/DDBJ whole genome shotgun (WGS) entry which is preliminary data.</text>
</comment>
<evidence type="ECO:0000313" key="2">
    <source>
        <dbReference type="EMBL" id="KAG7363144.1"/>
    </source>
</evidence>
<reference evidence="2" key="2">
    <citation type="submission" date="2021-04" db="EMBL/GenBank/DDBJ databases">
        <authorList>
            <person name="Podell S."/>
        </authorList>
    </citation>
    <scope>NUCLEOTIDE SEQUENCE</scope>
    <source>
        <strain evidence="2">Hildebrandi</strain>
    </source>
</reference>
<reference evidence="2" key="1">
    <citation type="journal article" date="2021" name="Sci. Rep.">
        <title>Diploid genomic architecture of Nitzschia inconspicua, an elite biomass production diatom.</title>
        <authorList>
            <person name="Oliver A."/>
            <person name="Podell S."/>
            <person name="Pinowska A."/>
            <person name="Traller J.C."/>
            <person name="Smith S.R."/>
            <person name="McClure R."/>
            <person name="Beliaev A."/>
            <person name="Bohutskyi P."/>
            <person name="Hill E.A."/>
            <person name="Rabines A."/>
            <person name="Zheng H."/>
            <person name="Allen L.Z."/>
            <person name="Kuo A."/>
            <person name="Grigoriev I.V."/>
            <person name="Allen A.E."/>
            <person name="Hazlebeck D."/>
            <person name="Allen E.E."/>
        </authorList>
    </citation>
    <scope>NUCLEOTIDE SEQUENCE</scope>
    <source>
        <strain evidence="2">Hildebrandi</strain>
    </source>
</reference>
<dbReference type="Proteomes" id="UP000693970">
    <property type="component" value="Unassembled WGS sequence"/>
</dbReference>
<evidence type="ECO:0000256" key="1">
    <source>
        <dbReference type="SAM" id="Phobius"/>
    </source>
</evidence>
<proteinExistence type="predicted"/>
<organism evidence="2 3">
    <name type="scientific">Nitzschia inconspicua</name>
    <dbReference type="NCBI Taxonomy" id="303405"/>
    <lineage>
        <taxon>Eukaryota</taxon>
        <taxon>Sar</taxon>
        <taxon>Stramenopiles</taxon>
        <taxon>Ochrophyta</taxon>
        <taxon>Bacillariophyta</taxon>
        <taxon>Bacillariophyceae</taxon>
        <taxon>Bacillariophycidae</taxon>
        <taxon>Bacillariales</taxon>
        <taxon>Bacillariaceae</taxon>
        <taxon>Nitzschia</taxon>
    </lineage>
</organism>
<name>A0A9K3LJT3_9STRA</name>
<keyword evidence="1" id="KW-0472">Membrane</keyword>